<protein>
    <submittedName>
        <fullName evidence="1">Uncharacterized protein</fullName>
    </submittedName>
</protein>
<dbReference type="PANTHER" id="PTHR10788:SF106">
    <property type="entry name" value="BCDNA.GH08860"/>
    <property type="match status" value="1"/>
</dbReference>
<dbReference type="GO" id="GO:0004805">
    <property type="term" value="F:trehalose-phosphatase activity"/>
    <property type="evidence" value="ECO:0007669"/>
    <property type="project" value="TreeGrafter"/>
</dbReference>
<evidence type="ECO:0000313" key="1">
    <source>
        <dbReference type="EMBL" id="GAG19436.1"/>
    </source>
</evidence>
<proteinExistence type="predicted"/>
<dbReference type="Pfam" id="PF00982">
    <property type="entry name" value="Glyco_transf_20"/>
    <property type="match status" value="1"/>
</dbReference>
<reference evidence="1" key="1">
    <citation type="journal article" date="2014" name="Front. Microbiol.">
        <title>High frequency of phylogenetically diverse reductive dehalogenase-homologous genes in deep subseafloor sedimentary metagenomes.</title>
        <authorList>
            <person name="Kawai M."/>
            <person name="Futagami T."/>
            <person name="Toyoda A."/>
            <person name="Takaki Y."/>
            <person name="Nishi S."/>
            <person name="Hori S."/>
            <person name="Arai W."/>
            <person name="Tsubouchi T."/>
            <person name="Morono Y."/>
            <person name="Uchiyama I."/>
            <person name="Ito T."/>
            <person name="Fujiyama A."/>
            <person name="Inagaki F."/>
            <person name="Takami H."/>
        </authorList>
    </citation>
    <scope>NUCLEOTIDE SEQUENCE</scope>
    <source>
        <strain evidence="1">Expedition CK06-06</strain>
    </source>
</reference>
<name>X0X359_9ZZZZ</name>
<dbReference type="InterPro" id="IPR001830">
    <property type="entry name" value="Glyco_trans_20"/>
</dbReference>
<dbReference type="Gene3D" id="3.40.50.2000">
    <property type="entry name" value="Glycogen Phosphorylase B"/>
    <property type="match status" value="1"/>
</dbReference>
<feature type="non-terminal residue" evidence="1">
    <location>
        <position position="1"/>
    </location>
</feature>
<dbReference type="GO" id="GO:0003825">
    <property type="term" value="F:alpha,alpha-trehalose-phosphate synthase (UDP-forming) activity"/>
    <property type="evidence" value="ECO:0007669"/>
    <property type="project" value="TreeGrafter"/>
</dbReference>
<organism evidence="1">
    <name type="scientific">marine sediment metagenome</name>
    <dbReference type="NCBI Taxonomy" id="412755"/>
    <lineage>
        <taxon>unclassified sequences</taxon>
        <taxon>metagenomes</taxon>
        <taxon>ecological metagenomes</taxon>
    </lineage>
</organism>
<dbReference type="GO" id="GO:0005829">
    <property type="term" value="C:cytosol"/>
    <property type="evidence" value="ECO:0007669"/>
    <property type="project" value="TreeGrafter"/>
</dbReference>
<dbReference type="EMBL" id="BARS01032872">
    <property type="protein sequence ID" value="GAG19436.1"/>
    <property type="molecule type" value="Genomic_DNA"/>
</dbReference>
<comment type="caution">
    <text evidence="1">The sequence shown here is derived from an EMBL/GenBank/DDBJ whole genome shotgun (WGS) entry which is preliminary data.</text>
</comment>
<dbReference type="GO" id="GO:0005992">
    <property type="term" value="P:trehalose biosynthetic process"/>
    <property type="evidence" value="ECO:0007669"/>
    <property type="project" value="InterPro"/>
</dbReference>
<dbReference type="AlphaFoldDB" id="X0X359"/>
<sequence length="237" mass="27476">EIGIAVSPEETEPGKTVDKNVLLKEQGIKAEFLGVGVDRVDYTKGIMERFHSVERFFEKYPEYRERFTFVEIGAPSRTLLKRYHDLCSEVSEETDRINWKFQTRDWKPIVFFNRHHSHKEIEQFYKAAELCIVTSLHDGMNLVAKEFVASRSDGRGVLILSCFTGASREMKDALIINPYDTEQTAEAIYFALEMADEEKRFRMGRLRRAVRENNVYRWGGRLIGALADLRMNVPGQV</sequence>
<gene>
    <name evidence="1" type="ORF">S01H1_50973</name>
</gene>
<dbReference type="PANTHER" id="PTHR10788">
    <property type="entry name" value="TREHALOSE-6-PHOSPHATE SYNTHASE"/>
    <property type="match status" value="1"/>
</dbReference>
<accession>X0X359</accession>
<dbReference type="SUPFAM" id="SSF53756">
    <property type="entry name" value="UDP-Glycosyltransferase/glycogen phosphorylase"/>
    <property type="match status" value="1"/>
</dbReference>